<dbReference type="Gene3D" id="3.30.420.10">
    <property type="entry name" value="Ribonuclease H-like superfamily/Ribonuclease H"/>
    <property type="match status" value="1"/>
</dbReference>
<accession>A0A5E4FUV0</accession>
<dbReference type="GO" id="GO:0003676">
    <property type="term" value="F:nucleic acid binding"/>
    <property type="evidence" value="ECO:0007669"/>
    <property type="project" value="InterPro"/>
</dbReference>
<dbReference type="EMBL" id="CABIKO010000210">
    <property type="protein sequence ID" value="VVA31244.1"/>
    <property type="molecule type" value="Genomic_DNA"/>
</dbReference>
<evidence type="ECO:0000313" key="3">
    <source>
        <dbReference type="Proteomes" id="UP000327085"/>
    </source>
</evidence>
<name>A0A5E4FUV0_PRUDU</name>
<dbReference type="Proteomes" id="UP000327085">
    <property type="component" value="Chromosome 1"/>
</dbReference>
<dbReference type="Gramene" id="VVA31244">
    <property type="protein sequence ID" value="VVA31244"/>
    <property type="gene ID" value="Prudul26B020418"/>
</dbReference>
<dbReference type="InterPro" id="IPR002156">
    <property type="entry name" value="RNaseH_domain"/>
</dbReference>
<organism evidence="2 3">
    <name type="scientific">Prunus dulcis</name>
    <name type="common">Almond</name>
    <name type="synonym">Amygdalus dulcis</name>
    <dbReference type="NCBI Taxonomy" id="3755"/>
    <lineage>
        <taxon>Eukaryota</taxon>
        <taxon>Viridiplantae</taxon>
        <taxon>Streptophyta</taxon>
        <taxon>Embryophyta</taxon>
        <taxon>Tracheophyta</taxon>
        <taxon>Spermatophyta</taxon>
        <taxon>Magnoliopsida</taxon>
        <taxon>eudicotyledons</taxon>
        <taxon>Gunneridae</taxon>
        <taxon>Pentapetalae</taxon>
        <taxon>rosids</taxon>
        <taxon>fabids</taxon>
        <taxon>Rosales</taxon>
        <taxon>Rosaceae</taxon>
        <taxon>Amygdaloideae</taxon>
        <taxon>Amygdaleae</taxon>
        <taxon>Prunus</taxon>
    </lineage>
</organism>
<gene>
    <name evidence="2" type="ORF">ALMOND_2B020418</name>
</gene>
<evidence type="ECO:0000259" key="1">
    <source>
        <dbReference type="Pfam" id="PF13456"/>
    </source>
</evidence>
<evidence type="ECO:0000313" key="2">
    <source>
        <dbReference type="EMBL" id="VVA31244.1"/>
    </source>
</evidence>
<reference evidence="3" key="1">
    <citation type="journal article" date="2020" name="Plant J.">
        <title>Transposons played a major role in the diversification between the closely related almond and peach genomes: results from the almond genome sequence.</title>
        <authorList>
            <person name="Alioto T."/>
            <person name="Alexiou K.G."/>
            <person name="Bardil A."/>
            <person name="Barteri F."/>
            <person name="Castanera R."/>
            <person name="Cruz F."/>
            <person name="Dhingra A."/>
            <person name="Duval H."/>
            <person name="Fernandez I Marti A."/>
            <person name="Frias L."/>
            <person name="Galan B."/>
            <person name="Garcia J.L."/>
            <person name="Howad W."/>
            <person name="Gomez-Garrido J."/>
            <person name="Gut M."/>
            <person name="Julca I."/>
            <person name="Morata J."/>
            <person name="Puigdomenech P."/>
            <person name="Ribeca P."/>
            <person name="Rubio Cabetas M.J."/>
            <person name="Vlasova A."/>
            <person name="Wirthensohn M."/>
            <person name="Garcia-Mas J."/>
            <person name="Gabaldon T."/>
            <person name="Casacuberta J.M."/>
            <person name="Arus P."/>
        </authorList>
    </citation>
    <scope>NUCLEOTIDE SEQUENCE [LARGE SCALE GENOMIC DNA]</scope>
    <source>
        <strain evidence="3">cv. Texas</strain>
    </source>
</reference>
<dbReference type="InParanoid" id="A0A5E4FUV0"/>
<sequence>MGLVFTQVWLESGGKRLKWLIVRWIKWAVGNRIWTIYPLIQEIRKVSYAFPHIEWNWIPRKRNRAAHIAASIGARPVELESWVN</sequence>
<dbReference type="Pfam" id="PF13456">
    <property type="entry name" value="RVT_3"/>
    <property type="match status" value="1"/>
</dbReference>
<dbReference type="AlphaFoldDB" id="A0A5E4FUV0"/>
<dbReference type="InterPro" id="IPR036397">
    <property type="entry name" value="RNaseH_sf"/>
</dbReference>
<dbReference type="GO" id="GO:0004523">
    <property type="term" value="F:RNA-DNA hybrid ribonuclease activity"/>
    <property type="evidence" value="ECO:0007669"/>
    <property type="project" value="InterPro"/>
</dbReference>
<feature type="domain" description="RNase H type-1" evidence="1">
    <location>
        <begin position="37"/>
        <end position="71"/>
    </location>
</feature>
<proteinExistence type="predicted"/>
<protein>
    <submittedName>
        <fullName evidence="2">PREDICTED: PRUPE_2G216600</fullName>
    </submittedName>
</protein>